<keyword evidence="2" id="KW-0012">Acyltransferase</keyword>
<evidence type="ECO:0000313" key="2">
    <source>
        <dbReference type="EMBL" id="MFC5406941.1"/>
    </source>
</evidence>
<evidence type="ECO:0000313" key="3">
    <source>
        <dbReference type="Proteomes" id="UP001596113"/>
    </source>
</evidence>
<protein>
    <submittedName>
        <fullName evidence="2">GNAT family N-acetyltransferase</fullName>
        <ecNumber evidence="2">2.3.1.-</ecNumber>
    </submittedName>
</protein>
<organism evidence="2 3">
    <name type="scientific">Cohnella soli</name>
    <dbReference type="NCBI Taxonomy" id="425005"/>
    <lineage>
        <taxon>Bacteria</taxon>
        <taxon>Bacillati</taxon>
        <taxon>Bacillota</taxon>
        <taxon>Bacilli</taxon>
        <taxon>Bacillales</taxon>
        <taxon>Paenibacillaceae</taxon>
        <taxon>Cohnella</taxon>
    </lineage>
</organism>
<dbReference type="SUPFAM" id="SSF55729">
    <property type="entry name" value="Acyl-CoA N-acyltransferases (Nat)"/>
    <property type="match status" value="1"/>
</dbReference>
<dbReference type="EC" id="2.3.1.-" evidence="2"/>
<dbReference type="Proteomes" id="UP001596113">
    <property type="component" value="Unassembled WGS sequence"/>
</dbReference>
<dbReference type="Gene3D" id="3.40.630.30">
    <property type="match status" value="1"/>
</dbReference>
<dbReference type="InterPro" id="IPR000182">
    <property type="entry name" value="GNAT_dom"/>
</dbReference>
<dbReference type="InterPro" id="IPR016181">
    <property type="entry name" value="Acyl_CoA_acyltransferase"/>
</dbReference>
<dbReference type="Pfam" id="PF00583">
    <property type="entry name" value="Acetyltransf_1"/>
    <property type="match status" value="1"/>
</dbReference>
<dbReference type="PROSITE" id="PS51186">
    <property type="entry name" value="GNAT"/>
    <property type="match status" value="1"/>
</dbReference>
<keyword evidence="2" id="KW-0808">Transferase</keyword>
<dbReference type="GO" id="GO:0016746">
    <property type="term" value="F:acyltransferase activity"/>
    <property type="evidence" value="ECO:0007669"/>
    <property type="project" value="UniProtKB-KW"/>
</dbReference>
<dbReference type="CDD" id="cd04301">
    <property type="entry name" value="NAT_SF"/>
    <property type="match status" value="1"/>
</dbReference>
<feature type="domain" description="N-acetyltransferase" evidence="1">
    <location>
        <begin position="15"/>
        <end position="165"/>
    </location>
</feature>
<reference evidence="3" key="1">
    <citation type="journal article" date="2019" name="Int. J. Syst. Evol. Microbiol.">
        <title>The Global Catalogue of Microorganisms (GCM) 10K type strain sequencing project: providing services to taxonomists for standard genome sequencing and annotation.</title>
        <authorList>
            <consortium name="The Broad Institute Genomics Platform"/>
            <consortium name="The Broad Institute Genome Sequencing Center for Infectious Disease"/>
            <person name="Wu L."/>
            <person name="Ma J."/>
        </authorList>
    </citation>
    <scope>NUCLEOTIDE SEQUENCE [LARGE SCALE GENOMIC DNA]</scope>
    <source>
        <strain evidence="3">CGMCC 1.18575</strain>
    </source>
</reference>
<dbReference type="EMBL" id="JBHSMI010000067">
    <property type="protein sequence ID" value="MFC5406941.1"/>
    <property type="molecule type" value="Genomic_DNA"/>
</dbReference>
<dbReference type="RefSeq" id="WP_378139169.1">
    <property type="nucleotide sequence ID" value="NZ_JBHSMI010000067.1"/>
</dbReference>
<evidence type="ECO:0000259" key="1">
    <source>
        <dbReference type="PROSITE" id="PS51186"/>
    </source>
</evidence>
<proteinExistence type="predicted"/>
<accession>A0ABW0I0B5</accession>
<comment type="caution">
    <text evidence="2">The sequence shown here is derived from an EMBL/GenBank/DDBJ whole genome shotgun (WGS) entry which is preliminary data.</text>
</comment>
<gene>
    <name evidence="2" type="ORF">ACFPOF_29805</name>
</gene>
<name>A0ABW0I0B5_9BACL</name>
<keyword evidence="3" id="KW-1185">Reference proteome</keyword>
<sequence length="165" mass="19135">MKIGTFSIHRLDTAVRAREVVAFFFSGQSFDDTRFTPGEEEQLRSLPYRALVGEVALWYATNETGDIIGASCVAENDQGTGGYSWDYIVVHRDYRRCGIAAYFLETLIDFLRGASARYLITYTCSLPEYQTIRRLFERNQFELVGQIPDFYFDGEDRLIYWRKIS</sequence>